<accession>A0ABR9TBS9</accession>
<proteinExistence type="predicted"/>
<dbReference type="RefSeq" id="WP_196938907.1">
    <property type="nucleotide sequence ID" value="NZ_MU158689.1"/>
</dbReference>
<evidence type="ECO:0000313" key="2">
    <source>
        <dbReference type="EMBL" id="MBE8722502.1"/>
    </source>
</evidence>
<evidence type="ECO:0000256" key="1">
    <source>
        <dbReference type="SAM" id="Phobius"/>
    </source>
</evidence>
<keyword evidence="1" id="KW-0472">Membrane</keyword>
<feature type="transmembrane region" description="Helical" evidence="1">
    <location>
        <begin position="58"/>
        <end position="79"/>
    </location>
</feature>
<sequence>MDINQQYLERSEWALVITILAYFLLNGAQIFETAVIVPKWTSNPPFSLGLLKGINLKTFWIITHSIHEITFIAAIALCWKIDAVRNWLLLLLIFHIIIRVWTLIYFAPNIISFQSGATEIRSGHELVEKVRLWKQLNLVRVALYITISLGFLPLLFKVIKLKAL</sequence>
<organism evidence="2 3">
    <name type="scientific">Sphingobacterium pedocola</name>
    <dbReference type="NCBI Taxonomy" id="2082722"/>
    <lineage>
        <taxon>Bacteria</taxon>
        <taxon>Pseudomonadati</taxon>
        <taxon>Bacteroidota</taxon>
        <taxon>Sphingobacteriia</taxon>
        <taxon>Sphingobacteriales</taxon>
        <taxon>Sphingobacteriaceae</taxon>
        <taxon>Sphingobacterium</taxon>
    </lineage>
</organism>
<dbReference type="EMBL" id="PSKQ01000024">
    <property type="protein sequence ID" value="MBE8722502.1"/>
    <property type="molecule type" value="Genomic_DNA"/>
</dbReference>
<comment type="caution">
    <text evidence="2">The sequence shown here is derived from an EMBL/GenBank/DDBJ whole genome shotgun (WGS) entry which is preliminary data.</text>
</comment>
<reference evidence="2 3" key="1">
    <citation type="submission" date="2018-02" db="EMBL/GenBank/DDBJ databases">
        <title>Sphingobacterium KA21.</title>
        <authorList>
            <person name="Vasarhelyi B.M."/>
            <person name="Deshmukh S."/>
            <person name="Balint B."/>
            <person name="Kukolya J."/>
        </authorList>
    </citation>
    <scope>NUCLEOTIDE SEQUENCE [LARGE SCALE GENOMIC DNA]</scope>
    <source>
        <strain evidence="2 3">Ka21</strain>
    </source>
</reference>
<dbReference type="Proteomes" id="UP000618319">
    <property type="component" value="Unassembled WGS sequence"/>
</dbReference>
<keyword evidence="3" id="KW-1185">Reference proteome</keyword>
<protein>
    <submittedName>
        <fullName evidence="2">Transposase</fullName>
    </submittedName>
</protein>
<feature type="transmembrane region" description="Helical" evidence="1">
    <location>
        <begin position="86"/>
        <end position="107"/>
    </location>
</feature>
<keyword evidence="1" id="KW-0812">Transmembrane</keyword>
<name>A0ABR9TBS9_9SPHI</name>
<feature type="transmembrane region" description="Helical" evidence="1">
    <location>
        <begin position="12"/>
        <end position="38"/>
    </location>
</feature>
<keyword evidence="1" id="KW-1133">Transmembrane helix</keyword>
<feature type="transmembrane region" description="Helical" evidence="1">
    <location>
        <begin position="141"/>
        <end position="159"/>
    </location>
</feature>
<evidence type="ECO:0000313" key="3">
    <source>
        <dbReference type="Proteomes" id="UP000618319"/>
    </source>
</evidence>
<gene>
    <name evidence="2" type="ORF">C4F40_17385</name>
</gene>